<feature type="domain" description="HTH merR-type" evidence="2">
    <location>
        <begin position="2"/>
        <end position="71"/>
    </location>
</feature>
<gene>
    <name evidence="3" type="ORF">ACFP1L_07925</name>
</gene>
<evidence type="ECO:0000256" key="1">
    <source>
        <dbReference type="ARBA" id="ARBA00023125"/>
    </source>
</evidence>
<reference evidence="4" key="1">
    <citation type="journal article" date="2019" name="Int. J. Syst. Evol. Microbiol.">
        <title>The Global Catalogue of Microorganisms (GCM) 10K type strain sequencing project: providing services to taxonomists for standard genome sequencing and annotation.</title>
        <authorList>
            <consortium name="The Broad Institute Genomics Platform"/>
            <consortium name="The Broad Institute Genome Sequencing Center for Infectious Disease"/>
            <person name="Wu L."/>
            <person name="Ma J."/>
        </authorList>
    </citation>
    <scope>NUCLEOTIDE SEQUENCE [LARGE SCALE GENOMIC DNA]</scope>
    <source>
        <strain evidence="4">CCM 8930</strain>
    </source>
</reference>
<protein>
    <submittedName>
        <fullName evidence="3">MerR family transcriptional regulator</fullName>
    </submittedName>
</protein>
<dbReference type="InterPro" id="IPR000551">
    <property type="entry name" value="MerR-type_HTH_dom"/>
</dbReference>
<evidence type="ECO:0000313" key="4">
    <source>
        <dbReference type="Proteomes" id="UP001596171"/>
    </source>
</evidence>
<dbReference type="PANTHER" id="PTHR30204:SF82">
    <property type="entry name" value="TRANSCRIPTIONAL REGULATOR, MERR FAMILY"/>
    <property type="match status" value="1"/>
</dbReference>
<dbReference type="PROSITE" id="PS50937">
    <property type="entry name" value="HTH_MERR_2"/>
    <property type="match status" value="1"/>
</dbReference>
<keyword evidence="1" id="KW-0238">DNA-binding</keyword>
<organism evidence="3 4">
    <name type="scientific">Lactiplantibacillus nangangensis</name>
    <dbReference type="NCBI Taxonomy" id="2559917"/>
    <lineage>
        <taxon>Bacteria</taxon>
        <taxon>Bacillati</taxon>
        <taxon>Bacillota</taxon>
        <taxon>Bacilli</taxon>
        <taxon>Lactobacillales</taxon>
        <taxon>Lactobacillaceae</taxon>
        <taxon>Lactiplantibacillus</taxon>
    </lineage>
</organism>
<name>A0ABW1SKL8_9LACO</name>
<dbReference type="SMART" id="SM00422">
    <property type="entry name" value="HTH_MERR"/>
    <property type="match status" value="1"/>
</dbReference>
<keyword evidence="4" id="KW-1185">Reference proteome</keyword>
<dbReference type="PANTHER" id="PTHR30204">
    <property type="entry name" value="REDOX-CYCLING DRUG-SENSING TRANSCRIPTIONAL ACTIVATOR SOXR"/>
    <property type="match status" value="1"/>
</dbReference>
<evidence type="ECO:0000259" key="2">
    <source>
        <dbReference type="PROSITE" id="PS50937"/>
    </source>
</evidence>
<proteinExistence type="predicted"/>
<dbReference type="CDD" id="cd01109">
    <property type="entry name" value="HTH_YyaN"/>
    <property type="match status" value="1"/>
</dbReference>
<dbReference type="Proteomes" id="UP001596171">
    <property type="component" value="Unassembled WGS sequence"/>
</dbReference>
<dbReference type="InterPro" id="IPR009061">
    <property type="entry name" value="DNA-bd_dom_put_sf"/>
</dbReference>
<sequence>MTYTIKAVAEKTHLSIYTLRFYDKQGLLPFVSRNHAGYREFTDADLQLLHTITCLKNTGMKIADIRHYIDAVMAGPSTIPARQALLSAHREAILAAQQKIMANLKEIDFKLNIYNAPNAQQVITAERRYAKAEKIANGLPDPYPALT</sequence>
<dbReference type="PRINTS" id="PR00040">
    <property type="entry name" value="HTHMERR"/>
</dbReference>
<dbReference type="InterPro" id="IPR047057">
    <property type="entry name" value="MerR_fam"/>
</dbReference>
<dbReference type="Gene3D" id="1.10.1660.10">
    <property type="match status" value="1"/>
</dbReference>
<dbReference type="RefSeq" id="WP_137617062.1">
    <property type="nucleotide sequence ID" value="NZ_BJDI01000016.1"/>
</dbReference>
<evidence type="ECO:0000313" key="3">
    <source>
        <dbReference type="EMBL" id="MFC6201798.1"/>
    </source>
</evidence>
<comment type="caution">
    <text evidence="3">The sequence shown here is derived from an EMBL/GenBank/DDBJ whole genome shotgun (WGS) entry which is preliminary data.</text>
</comment>
<dbReference type="SUPFAM" id="SSF46955">
    <property type="entry name" value="Putative DNA-binding domain"/>
    <property type="match status" value="1"/>
</dbReference>
<dbReference type="EMBL" id="JBHSSE010000017">
    <property type="protein sequence ID" value="MFC6201798.1"/>
    <property type="molecule type" value="Genomic_DNA"/>
</dbReference>
<accession>A0ABW1SKL8</accession>
<dbReference type="Pfam" id="PF13411">
    <property type="entry name" value="MerR_1"/>
    <property type="match status" value="1"/>
</dbReference>